<gene>
    <name evidence="2" type="ORF">GCM10014715_65880</name>
</gene>
<organism evidence="2 3">
    <name type="scientific">Streptomyces spiralis</name>
    <dbReference type="NCBI Taxonomy" id="66376"/>
    <lineage>
        <taxon>Bacteria</taxon>
        <taxon>Bacillati</taxon>
        <taxon>Actinomycetota</taxon>
        <taxon>Actinomycetes</taxon>
        <taxon>Kitasatosporales</taxon>
        <taxon>Streptomycetaceae</taxon>
        <taxon>Streptomyces</taxon>
    </lineage>
</organism>
<reference evidence="2" key="1">
    <citation type="journal article" date="2014" name="Int. J. Syst. Evol. Microbiol.">
        <title>Complete genome sequence of Corynebacterium casei LMG S-19264T (=DSM 44701T), isolated from a smear-ripened cheese.</title>
        <authorList>
            <consortium name="US DOE Joint Genome Institute (JGI-PGF)"/>
            <person name="Walter F."/>
            <person name="Albersmeier A."/>
            <person name="Kalinowski J."/>
            <person name="Ruckert C."/>
        </authorList>
    </citation>
    <scope>NUCLEOTIDE SEQUENCE</scope>
    <source>
        <strain evidence="2">JCM 3302</strain>
    </source>
</reference>
<evidence type="ECO:0000313" key="3">
    <source>
        <dbReference type="Proteomes" id="UP000641386"/>
    </source>
</evidence>
<accession>A0A919AEC2</accession>
<dbReference type="EMBL" id="BNBC01000040">
    <property type="protein sequence ID" value="GHF00536.1"/>
    <property type="molecule type" value="Genomic_DNA"/>
</dbReference>
<reference evidence="2" key="2">
    <citation type="submission" date="2020-09" db="EMBL/GenBank/DDBJ databases">
        <authorList>
            <person name="Sun Q."/>
            <person name="Ohkuma M."/>
        </authorList>
    </citation>
    <scope>NUCLEOTIDE SEQUENCE</scope>
    <source>
        <strain evidence="2">JCM 3302</strain>
    </source>
</reference>
<sequence>MTGSSPDLVVGVAGVVGEEASAPRPLVAGVCGEAVQDLGDEAGFACPAQAGLPPRAASPGIPVELGAAQNVRTSSPRRLSHGPTRDNPVAGLGGAWCGNSSEARPQWEFHVRVMKSHVPRLPIMEAFLSEPTAEQLDAYVMTRLALAGFDLSLLPEVFDADTGVPTRSQVVVSLRSFVASTPGAISGWAPPAETPADAQQASPPLMYPSITEAWTGKADA</sequence>
<evidence type="ECO:0000313" key="2">
    <source>
        <dbReference type="EMBL" id="GHF00536.1"/>
    </source>
</evidence>
<keyword evidence="3" id="KW-1185">Reference proteome</keyword>
<evidence type="ECO:0000256" key="1">
    <source>
        <dbReference type="SAM" id="MobiDB-lite"/>
    </source>
</evidence>
<feature type="region of interest" description="Disordered" evidence="1">
    <location>
        <begin position="71"/>
        <end position="91"/>
    </location>
</feature>
<dbReference type="AlphaFoldDB" id="A0A919AEC2"/>
<dbReference type="Proteomes" id="UP000641386">
    <property type="component" value="Unassembled WGS sequence"/>
</dbReference>
<protein>
    <submittedName>
        <fullName evidence="2">Uncharacterized protein</fullName>
    </submittedName>
</protein>
<proteinExistence type="predicted"/>
<name>A0A919AEC2_9ACTN</name>
<comment type="caution">
    <text evidence="2">The sequence shown here is derived from an EMBL/GenBank/DDBJ whole genome shotgun (WGS) entry which is preliminary data.</text>
</comment>